<evidence type="ECO:0000256" key="13">
    <source>
        <dbReference type="SAM" id="MobiDB-lite"/>
    </source>
</evidence>
<feature type="domain" description="UmuC" evidence="15">
    <location>
        <begin position="370"/>
        <end position="591"/>
    </location>
</feature>
<gene>
    <name evidence="16" type="ORF">MGL_0572</name>
</gene>
<dbReference type="InterPro" id="IPR031991">
    <property type="entry name" value="Rev1_C"/>
</dbReference>
<dbReference type="GO" id="GO:0070987">
    <property type="term" value="P:error-free translesion synthesis"/>
    <property type="evidence" value="ECO:0007669"/>
    <property type="project" value="TreeGrafter"/>
</dbReference>
<feature type="region of interest" description="Disordered" evidence="13">
    <location>
        <begin position="67"/>
        <end position="97"/>
    </location>
</feature>
<dbReference type="CDD" id="cd17719">
    <property type="entry name" value="BRCT_Rev1"/>
    <property type="match status" value="1"/>
</dbReference>
<dbReference type="InterPro" id="IPR001126">
    <property type="entry name" value="UmuC"/>
</dbReference>
<feature type="compositionally biased region" description="Polar residues" evidence="13">
    <location>
        <begin position="941"/>
        <end position="954"/>
    </location>
</feature>
<proteinExistence type="inferred from homology"/>
<evidence type="ECO:0000256" key="7">
    <source>
        <dbReference type="ARBA" id="ARBA00022723"/>
    </source>
</evidence>
<dbReference type="SUPFAM" id="SSF56672">
    <property type="entry name" value="DNA/RNA polymerases"/>
    <property type="match status" value="1"/>
</dbReference>
<dbReference type="GO" id="GO:0006281">
    <property type="term" value="P:DNA repair"/>
    <property type="evidence" value="ECO:0007669"/>
    <property type="project" value="UniProtKB-KW"/>
</dbReference>
<dbReference type="InterPro" id="IPR017961">
    <property type="entry name" value="DNA_pol_Y-fam_little_finger"/>
</dbReference>
<dbReference type="Gene3D" id="3.40.50.10190">
    <property type="entry name" value="BRCT domain"/>
    <property type="match status" value="1"/>
</dbReference>
<reference evidence="16 17" key="1">
    <citation type="journal article" date="2007" name="Proc. Natl. Acad. Sci. U.S.A.">
        <title>Dandruff-associated Malassezia genomes reveal convergent and divergent virulence traits shared with plant and human fungal pathogens.</title>
        <authorList>
            <person name="Xu J."/>
            <person name="Saunders C.W."/>
            <person name="Hu P."/>
            <person name="Grant R.A."/>
            <person name="Boekhout T."/>
            <person name="Kuramae E.E."/>
            <person name="Kronstad J.W."/>
            <person name="Deangelis Y.M."/>
            <person name="Reeder N.L."/>
            <person name="Johnstone K.R."/>
            <person name="Leland M."/>
            <person name="Fieno A.M."/>
            <person name="Begley W.M."/>
            <person name="Sun Y."/>
            <person name="Lacey M.P."/>
            <person name="Chaudhary T."/>
            <person name="Keough T."/>
            <person name="Chu L."/>
            <person name="Sears R."/>
            <person name="Yuan B."/>
            <person name="Dawson T.L.Jr."/>
        </authorList>
    </citation>
    <scope>NUCLEOTIDE SEQUENCE [LARGE SCALE GENOMIC DNA]</scope>
    <source>
        <strain evidence="17">ATCC MYA-4612 / CBS 7966</strain>
    </source>
</reference>
<dbReference type="SUPFAM" id="SSF100879">
    <property type="entry name" value="Lesion bypass DNA polymerase (Y-family), little finger domain"/>
    <property type="match status" value="1"/>
</dbReference>
<dbReference type="PANTHER" id="PTHR45990:SF1">
    <property type="entry name" value="DNA REPAIR PROTEIN REV1"/>
    <property type="match status" value="1"/>
</dbReference>
<dbReference type="AlphaFoldDB" id="A8PR16"/>
<dbReference type="Pfam" id="PF00817">
    <property type="entry name" value="IMS"/>
    <property type="match status" value="1"/>
</dbReference>
<dbReference type="Gene3D" id="3.40.1170.60">
    <property type="match status" value="1"/>
</dbReference>
<name>A8PR16_MALGO</name>
<dbReference type="FunCoup" id="A8PR16">
    <property type="interactions" value="317"/>
</dbReference>
<dbReference type="OrthoDB" id="427711at2759"/>
<feature type="compositionally biased region" description="Polar residues" evidence="13">
    <location>
        <begin position="41"/>
        <end position="52"/>
    </location>
</feature>
<evidence type="ECO:0000256" key="8">
    <source>
        <dbReference type="ARBA" id="ARBA00022763"/>
    </source>
</evidence>
<dbReference type="GO" id="GO:0017125">
    <property type="term" value="F:deoxycytidyl transferase activity"/>
    <property type="evidence" value="ECO:0007669"/>
    <property type="project" value="TreeGrafter"/>
</dbReference>
<keyword evidence="9" id="KW-0460">Magnesium</keyword>
<evidence type="ECO:0000256" key="2">
    <source>
        <dbReference type="ARBA" id="ARBA00010945"/>
    </source>
</evidence>
<dbReference type="Gene3D" id="1.20.58.1280">
    <property type="entry name" value="DNA repair protein Rev1, C-terminal domain"/>
    <property type="match status" value="1"/>
</dbReference>
<sequence>MPCSTPPSSFPCSDESVLLEALEQVERQDAFDVYEDPWPASSPQQASLQDQPLAQEERTACETCPALEPAHSSRPTSLLTSRLPHASPPTNAGRRLAGGDTTYLETDAYRAIPFGDFGTYMKNKRLKLQVQEASLLEDEPAGLESDALRGCSIYITGRTDPPYKELRRMIVLHGGQVLTYLDHKRACTHIVASTLPPKKVAEFRAYKVVSPAWVLESCRMRQRANWTQFRLGGTHTTPWTTVFDAKRANEPSSTANDACDTVPADAMTPHTVATATSKNAAGLSRPDEPASCCSLFPTTTNQRAAELLRSEAWRAKNTAASRDFLAGFYANSRLHHLSTWKNSLQDLVASAVSESGTPPRGRSTDLPRTIVHIDFDSFFVSVSLRAKPAWRDKPVAVCHATLTGTDGSSSTSDVASCNYVARRYGVKNGMSLRQARHLCPSILPVPYAFDAYYQVSLQFYAVLLHVADVLQVVSVDEALLDATDLLRALCEAQASERFAWPTSDAILSRLEAQFRLHLARHAGVQPAHALGEALRDVIRLETQCEASVGIGANILQARLATRQAKPCGVYVLDRVEEHMQMLDVRDIWGVGFSLRERLLAWLGTTCIGDICQRTDEAHMIQQFGPKHGRALWQKFHGHDTHVLQATRERQSVGAHVNWGVRLHDDTEVRRFLQDVCAEVMRRASHMHVSAATHVQLQVMQRADEAGESPKFLGHGLCRTFHRSIRRRVYDRSSLYAAAWPLLQKLQIPAVDVRGIALSVSGLERGSTRSSWPWESREKHRPASEAGLSESKSTSDFESRQHQPSPAHEDQALLTTDATSTAERHVDVQRSAEPRSTPCTAHGACASPKTPVALPAPSPSQFQVPSSSQLDSSVMADLPTQMREYIERVLEQRRPPASPIPDATPQQASSSTPTTPSKRRRSLTKQSSSTPVTPTKHRSPTKHSSSTPATPSRQSRLPMYFSPRREKQREVDLASLGIDQDVFDALPPEIQSDVLAERTAYQALRPRHQAPVQGRQTVAAHRRQAAECALMHEARIRVDAGASEHTDPYVHAALRLGLHLDADKEDVVGERVGPYELAPLHPRASLVECPPSAVASVHGFHVHQSLDRMRAQITQWYETCAHDAPRRGDLQRLCAVLKRCVDAYALDKVRGVLLWWRALLRVRRAGDAWLAACRDTVDALQAYVTHVHGGPMDLSDDLCL</sequence>
<keyword evidence="10" id="KW-0238">DNA-binding</keyword>
<evidence type="ECO:0000256" key="11">
    <source>
        <dbReference type="ARBA" id="ARBA00023204"/>
    </source>
</evidence>
<protein>
    <recommendedName>
        <fullName evidence="3">DNA repair protein REV1</fullName>
    </recommendedName>
</protein>
<dbReference type="InterPro" id="IPR036420">
    <property type="entry name" value="BRCT_dom_sf"/>
</dbReference>
<evidence type="ECO:0000259" key="15">
    <source>
        <dbReference type="PROSITE" id="PS50173"/>
    </source>
</evidence>
<dbReference type="GO" id="GO:0003887">
    <property type="term" value="F:DNA-directed DNA polymerase activity"/>
    <property type="evidence" value="ECO:0007669"/>
    <property type="project" value="TreeGrafter"/>
</dbReference>
<evidence type="ECO:0000259" key="14">
    <source>
        <dbReference type="PROSITE" id="PS50172"/>
    </source>
</evidence>
<dbReference type="GO" id="GO:0003684">
    <property type="term" value="F:damaged DNA binding"/>
    <property type="evidence" value="ECO:0007669"/>
    <property type="project" value="InterPro"/>
</dbReference>
<dbReference type="KEGG" id="mgl:MGL_0572"/>
<dbReference type="InterPro" id="IPR001357">
    <property type="entry name" value="BRCT_dom"/>
</dbReference>
<feature type="domain" description="BRCT" evidence="14">
    <location>
        <begin position="143"/>
        <end position="231"/>
    </location>
</feature>
<comment type="subcellular location">
    <subcellularLocation>
        <location evidence="1">Nucleus</location>
    </subcellularLocation>
</comment>
<keyword evidence="4" id="KW-0237">DNA synthesis</keyword>
<dbReference type="SUPFAM" id="SSF52113">
    <property type="entry name" value="BRCT domain"/>
    <property type="match status" value="1"/>
</dbReference>
<feature type="compositionally biased region" description="Low complexity" evidence="13">
    <location>
        <begin position="72"/>
        <end position="84"/>
    </location>
</feature>
<dbReference type="OMA" id="IKNGMWM"/>
<comment type="caution">
    <text evidence="16">The sequence shown here is derived from an EMBL/GenBank/DDBJ whole genome shotgun (WGS) entry which is preliminary data.</text>
</comment>
<dbReference type="InterPro" id="IPR043502">
    <property type="entry name" value="DNA/RNA_pol_sf"/>
</dbReference>
<feature type="compositionally biased region" description="Low complexity" evidence="13">
    <location>
        <begin position="858"/>
        <end position="868"/>
    </location>
</feature>
<dbReference type="InParanoid" id="A8PR16"/>
<dbReference type="SMART" id="SM00292">
    <property type="entry name" value="BRCT"/>
    <property type="match status" value="1"/>
</dbReference>
<dbReference type="InterPro" id="IPR038401">
    <property type="entry name" value="Rev1_C_sf"/>
</dbReference>
<feature type="compositionally biased region" description="Polar residues" evidence="13">
    <location>
        <begin position="923"/>
        <end position="932"/>
    </location>
</feature>
<keyword evidence="6" id="KW-0548">Nucleotidyltransferase</keyword>
<evidence type="ECO:0000256" key="12">
    <source>
        <dbReference type="ARBA" id="ARBA00023242"/>
    </source>
</evidence>
<evidence type="ECO:0000313" key="16">
    <source>
        <dbReference type="EMBL" id="EDP45583.1"/>
    </source>
</evidence>
<dbReference type="GO" id="GO:0042276">
    <property type="term" value="P:error-prone translesion synthesis"/>
    <property type="evidence" value="ECO:0007669"/>
    <property type="project" value="TreeGrafter"/>
</dbReference>
<feature type="compositionally biased region" description="Basic and acidic residues" evidence="13">
    <location>
        <begin position="821"/>
        <end position="832"/>
    </location>
</feature>
<keyword evidence="17" id="KW-1185">Reference proteome</keyword>
<dbReference type="GO" id="GO:0046872">
    <property type="term" value="F:metal ion binding"/>
    <property type="evidence" value="ECO:0007669"/>
    <property type="project" value="UniProtKB-KW"/>
</dbReference>
<evidence type="ECO:0000256" key="5">
    <source>
        <dbReference type="ARBA" id="ARBA00022679"/>
    </source>
</evidence>
<dbReference type="GO" id="GO:0005634">
    <property type="term" value="C:nucleus"/>
    <property type="evidence" value="ECO:0007669"/>
    <property type="project" value="UniProtKB-SubCell"/>
</dbReference>
<dbReference type="InterPro" id="IPR043128">
    <property type="entry name" value="Rev_trsase/Diguanyl_cyclase"/>
</dbReference>
<dbReference type="Gene3D" id="1.10.150.20">
    <property type="entry name" value="5' to 3' exonuclease, C-terminal subdomain"/>
    <property type="match status" value="1"/>
</dbReference>
<evidence type="ECO:0000256" key="9">
    <source>
        <dbReference type="ARBA" id="ARBA00022842"/>
    </source>
</evidence>
<keyword evidence="12" id="KW-0539">Nucleus</keyword>
<keyword evidence="5" id="KW-0808">Transferase</keyword>
<organism evidence="16 17">
    <name type="scientific">Malassezia globosa (strain ATCC MYA-4612 / CBS 7966)</name>
    <name type="common">Dandruff-associated fungus</name>
    <dbReference type="NCBI Taxonomy" id="425265"/>
    <lineage>
        <taxon>Eukaryota</taxon>
        <taxon>Fungi</taxon>
        <taxon>Dikarya</taxon>
        <taxon>Basidiomycota</taxon>
        <taxon>Ustilaginomycotina</taxon>
        <taxon>Malasseziomycetes</taxon>
        <taxon>Malasseziales</taxon>
        <taxon>Malasseziaceae</taxon>
        <taxon>Malassezia</taxon>
    </lineage>
</organism>
<keyword evidence="7" id="KW-0479">Metal-binding</keyword>
<dbReference type="FunFam" id="3.30.1490.100:FF:000001">
    <property type="entry name" value="DNA repair protein REV1"/>
    <property type="match status" value="1"/>
</dbReference>
<feature type="region of interest" description="Disordered" evidence="13">
    <location>
        <begin position="765"/>
        <end position="871"/>
    </location>
</feature>
<dbReference type="RefSeq" id="XP_001732797.1">
    <property type="nucleotide sequence ID" value="XM_001732745.1"/>
</dbReference>
<evidence type="ECO:0000256" key="6">
    <source>
        <dbReference type="ARBA" id="ARBA00022695"/>
    </source>
</evidence>
<keyword evidence="11" id="KW-0234">DNA repair</keyword>
<evidence type="ECO:0000256" key="10">
    <source>
        <dbReference type="ARBA" id="ARBA00023125"/>
    </source>
</evidence>
<dbReference type="EMBL" id="AAYY01000001">
    <property type="protein sequence ID" value="EDP45583.1"/>
    <property type="molecule type" value="Genomic_DNA"/>
</dbReference>
<feature type="compositionally biased region" description="Basic and acidic residues" evidence="13">
    <location>
        <begin position="792"/>
        <end position="810"/>
    </location>
</feature>
<dbReference type="Gene3D" id="3.30.70.270">
    <property type="match status" value="1"/>
</dbReference>
<dbReference type="Pfam" id="PF11799">
    <property type="entry name" value="IMS_C"/>
    <property type="match status" value="1"/>
</dbReference>
<dbReference type="InterPro" id="IPR036775">
    <property type="entry name" value="DNA_pol_Y-fam_lit_finger_sf"/>
</dbReference>
<keyword evidence="8" id="KW-0227">DNA damage</keyword>
<feature type="region of interest" description="Disordered" evidence="13">
    <location>
        <begin position="894"/>
        <end position="956"/>
    </location>
</feature>
<feature type="compositionally biased region" description="Low complexity" evidence="13">
    <location>
        <begin position="902"/>
        <end position="915"/>
    </location>
</feature>
<dbReference type="Pfam" id="PF16727">
    <property type="entry name" value="REV1_C"/>
    <property type="match status" value="1"/>
</dbReference>
<dbReference type="STRING" id="425265.A8PR16"/>
<dbReference type="Proteomes" id="UP000008837">
    <property type="component" value="Unassembled WGS sequence"/>
</dbReference>
<evidence type="ECO:0000256" key="4">
    <source>
        <dbReference type="ARBA" id="ARBA00022634"/>
    </source>
</evidence>
<accession>A8PR16</accession>
<dbReference type="Gene3D" id="3.30.1490.100">
    <property type="entry name" value="DNA polymerase, Y-family, little finger domain"/>
    <property type="match status" value="1"/>
</dbReference>
<dbReference type="VEuPathDB" id="FungiDB:MGL_0572"/>
<dbReference type="GeneID" id="5857103"/>
<dbReference type="Pfam" id="PF00533">
    <property type="entry name" value="BRCT"/>
    <property type="match status" value="1"/>
</dbReference>
<evidence type="ECO:0000313" key="17">
    <source>
        <dbReference type="Proteomes" id="UP000008837"/>
    </source>
</evidence>
<dbReference type="Gene3D" id="6.10.250.1490">
    <property type="match status" value="1"/>
</dbReference>
<dbReference type="PROSITE" id="PS50172">
    <property type="entry name" value="BRCT"/>
    <property type="match status" value="1"/>
</dbReference>
<feature type="region of interest" description="Disordered" evidence="13">
    <location>
        <begin position="36"/>
        <end position="55"/>
    </location>
</feature>
<evidence type="ECO:0000256" key="3">
    <source>
        <dbReference type="ARBA" id="ARBA00020399"/>
    </source>
</evidence>
<comment type="similarity">
    <text evidence="2">Belongs to the DNA polymerase type-Y family.</text>
</comment>
<dbReference type="PROSITE" id="PS50173">
    <property type="entry name" value="UMUC"/>
    <property type="match status" value="1"/>
</dbReference>
<dbReference type="PANTHER" id="PTHR45990">
    <property type="entry name" value="DNA REPAIR PROTEIN REV1"/>
    <property type="match status" value="1"/>
</dbReference>
<evidence type="ECO:0000256" key="1">
    <source>
        <dbReference type="ARBA" id="ARBA00004123"/>
    </source>
</evidence>